<reference evidence="2 3" key="1">
    <citation type="submission" date="2017-03" db="EMBL/GenBank/DDBJ databases">
        <title>Genome analysis of strain PAMC 26510.</title>
        <authorList>
            <person name="Oh H.-M."/>
            <person name="Yang J.-A."/>
        </authorList>
    </citation>
    <scope>NUCLEOTIDE SEQUENCE [LARGE SCALE GENOMIC DNA]</scope>
    <source>
        <strain evidence="2 3">PAMC 26510</strain>
    </source>
</reference>
<dbReference type="EMBL" id="NBTY01000086">
    <property type="protein sequence ID" value="OTP74393.1"/>
    <property type="molecule type" value="Genomic_DNA"/>
</dbReference>
<sequence length="48" mass="5301">MQEQASNRPVLLRLRGVVVSDRGKGVRSGRQVSVEKMSESKPFDDASL</sequence>
<gene>
    <name evidence="2" type="ORF">PAMC26510_16605</name>
</gene>
<name>A0A2C9XVA5_CABSO</name>
<evidence type="ECO:0000256" key="1">
    <source>
        <dbReference type="SAM" id="MobiDB-lite"/>
    </source>
</evidence>
<evidence type="ECO:0000313" key="2">
    <source>
        <dbReference type="EMBL" id="OTP74393.1"/>
    </source>
</evidence>
<dbReference type="AlphaFoldDB" id="A0A2C9XVA5"/>
<comment type="caution">
    <text evidence="2">The sequence shown here is derived from an EMBL/GenBank/DDBJ whole genome shotgun (WGS) entry which is preliminary data.</text>
</comment>
<organism evidence="2 3">
    <name type="scientific">Caballeronia sordidicola</name>
    <name type="common">Burkholderia sordidicola</name>
    <dbReference type="NCBI Taxonomy" id="196367"/>
    <lineage>
        <taxon>Bacteria</taxon>
        <taxon>Pseudomonadati</taxon>
        <taxon>Pseudomonadota</taxon>
        <taxon>Betaproteobacteria</taxon>
        <taxon>Burkholderiales</taxon>
        <taxon>Burkholderiaceae</taxon>
        <taxon>Caballeronia</taxon>
    </lineage>
</organism>
<feature type="region of interest" description="Disordered" evidence="1">
    <location>
        <begin position="22"/>
        <end position="48"/>
    </location>
</feature>
<feature type="compositionally biased region" description="Basic and acidic residues" evidence="1">
    <location>
        <begin position="36"/>
        <end position="48"/>
    </location>
</feature>
<accession>A0A2C9XVA5</accession>
<protein>
    <submittedName>
        <fullName evidence="2">Uncharacterized protein</fullName>
    </submittedName>
</protein>
<evidence type="ECO:0000313" key="3">
    <source>
        <dbReference type="Proteomes" id="UP000194546"/>
    </source>
</evidence>
<dbReference type="Proteomes" id="UP000194546">
    <property type="component" value="Unassembled WGS sequence"/>
</dbReference>
<proteinExistence type="predicted"/>